<evidence type="ECO:0000313" key="2">
    <source>
        <dbReference type="EMBL" id="SNU07669.1"/>
    </source>
</evidence>
<reference evidence="2 3" key="1">
    <citation type="submission" date="2017-07" db="EMBL/GenBank/DDBJ databases">
        <authorList>
            <person name="Sun Z.S."/>
            <person name="Albrecht U."/>
            <person name="Echele G."/>
            <person name="Lee C.C."/>
        </authorList>
    </citation>
    <scope>NUCLEOTIDE SEQUENCE [LARGE SCALE GENOMIC DNA]</scope>
    <source>
        <strain evidence="2 3">AR3</strain>
    </source>
</reference>
<evidence type="ECO:0000313" key="3">
    <source>
        <dbReference type="Proteomes" id="UP000214649"/>
    </source>
</evidence>
<accession>A0A239R9V6</accession>
<evidence type="ECO:0000256" key="1">
    <source>
        <dbReference type="SAM" id="Coils"/>
    </source>
</evidence>
<gene>
    <name evidence="2" type="ORF">SAMN05216470_1111</name>
</gene>
<proteinExistence type="predicted"/>
<dbReference type="Pfam" id="PF14337">
    <property type="entry name" value="Abi_alpha"/>
    <property type="match status" value="1"/>
</dbReference>
<protein>
    <recommendedName>
        <fullName evidence="4">DUF4393 domain-containing protein</fullName>
    </recommendedName>
</protein>
<dbReference type="InterPro" id="IPR025506">
    <property type="entry name" value="Abi_alpha"/>
</dbReference>
<organism evidence="2 3">
    <name type="scientific">Streptococcus equinus</name>
    <name type="common">Streptococcus bovis</name>
    <dbReference type="NCBI Taxonomy" id="1335"/>
    <lineage>
        <taxon>Bacteria</taxon>
        <taxon>Bacillati</taxon>
        <taxon>Bacillota</taxon>
        <taxon>Bacilli</taxon>
        <taxon>Lactobacillales</taxon>
        <taxon>Streptococcaceae</taxon>
        <taxon>Streptococcus</taxon>
    </lineage>
</organism>
<dbReference type="Proteomes" id="UP000214649">
    <property type="component" value="Unassembled WGS sequence"/>
</dbReference>
<dbReference type="AlphaFoldDB" id="A0A239R9V6"/>
<name>A0A239R9V6_STREI</name>
<feature type="coiled-coil region" evidence="1">
    <location>
        <begin position="44"/>
        <end position="71"/>
    </location>
</feature>
<evidence type="ECO:0008006" key="4">
    <source>
        <dbReference type="Google" id="ProtNLM"/>
    </source>
</evidence>
<sequence length="255" mass="28985">MTDFKNFLPIISGAIGGATTSGVLNGPIQTLQDWWYVKYGYKASDQAALLKAKQEANVEKLKRDILNEVDQIPIENIQEPKLKILGPALDASRYYIEEEELRKMFAKIIASSLDNRKNTLVHSSFVEILKQLDVLDVKILKYLKDNNNFSSVSSVPLMKMFIRENSGIRMTLPLIFLTEDFQDIRQNAAALINLERLGLIAIKDDGYISNEKEYDFIKNHPTIITMMNDHPEFELGKSYFSITDLGQNFINICAA</sequence>
<dbReference type="Gene3D" id="3.30.110.190">
    <property type="match status" value="1"/>
</dbReference>
<keyword evidence="1" id="KW-0175">Coiled coil</keyword>
<dbReference type="RefSeq" id="WP_094140828.1">
    <property type="nucleotide sequence ID" value="NZ_FZRA01000002.1"/>
</dbReference>
<dbReference type="EMBL" id="FZRA01000002">
    <property type="protein sequence ID" value="SNU07669.1"/>
    <property type="molecule type" value="Genomic_DNA"/>
</dbReference>